<keyword evidence="4 9" id="KW-0810">Translation regulation</keyword>
<sequence>MTAAHGKKYKNKLESLKGQAVFPLDDALAKVRELGVAKFDETIEATFVLGIDPKKGEQMVRGAVAMPAGLGKKVTVAVITNGDNLKIAEKSGADFVGTDDLVEKINGGFTDFDVLLATPDMMPKVAKLGKVLGRKGLMPTPKAGTVVQDVAKAISEQKAGKVEYKTDKAGVIHTVIGKKSFAADKLKANYDALYEAILKAKPSTVKGVYVKGIYLAPTMGPGVKVLASVA</sequence>
<evidence type="ECO:0000256" key="3">
    <source>
        <dbReference type="ARBA" id="ARBA00022730"/>
    </source>
</evidence>
<evidence type="ECO:0000256" key="1">
    <source>
        <dbReference type="ARBA" id="ARBA00010531"/>
    </source>
</evidence>
<dbReference type="EMBL" id="BGZN01000039">
    <property type="protein sequence ID" value="GBR74302.1"/>
    <property type="molecule type" value="Genomic_DNA"/>
</dbReference>
<dbReference type="GO" id="GO:0000049">
    <property type="term" value="F:tRNA binding"/>
    <property type="evidence" value="ECO:0007669"/>
    <property type="project" value="UniProtKB-KW"/>
</dbReference>
<dbReference type="HAMAP" id="MF_01318_B">
    <property type="entry name" value="Ribosomal_uL1_B"/>
    <property type="match status" value="1"/>
</dbReference>
<keyword evidence="5 9" id="KW-0694">RNA-binding</keyword>
<gene>
    <name evidence="9 11" type="primary">rplA</name>
    <name evidence="11" type="ORF">NO1_1503</name>
</gene>
<evidence type="ECO:0000256" key="2">
    <source>
        <dbReference type="ARBA" id="ARBA00022491"/>
    </source>
</evidence>
<dbReference type="GO" id="GO:0006412">
    <property type="term" value="P:translation"/>
    <property type="evidence" value="ECO:0007669"/>
    <property type="project" value="UniProtKB-UniRule"/>
</dbReference>
<accession>A0A388TBX2</accession>
<comment type="subunit">
    <text evidence="9">Part of the 50S ribosomal subunit.</text>
</comment>
<keyword evidence="2 9" id="KW-0678">Repressor</keyword>
<evidence type="ECO:0000313" key="12">
    <source>
        <dbReference type="Proteomes" id="UP000269352"/>
    </source>
</evidence>
<dbReference type="Pfam" id="PF00687">
    <property type="entry name" value="Ribosomal_L1"/>
    <property type="match status" value="1"/>
</dbReference>
<comment type="function">
    <text evidence="9">Protein L1 is also a translational repressor protein, it controls the translation of the L11 operon by binding to its mRNA.</text>
</comment>
<evidence type="ECO:0000256" key="4">
    <source>
        <dbReference type="ARBA" id="ARBA00022845"/>
    </source>
</evidence>
<dbReference type="GO" id="GO:0015934">
    <property type="term" value="C:large ribosomal subunit"/>
    <property type="evidence" value="ECO:0007669"/>
    <property type="project" value="InterPro"/>
</dbReference>
<dbReference type="InterPro" id="IPR002143">
    <property type="entry name" value="Ribosomal_uL1"/>
</dbReference>
<dbReference type="Gene3D" id="3.30.190.20">
    <property type="match status" value="1"/>
</dbReference>
<dbReference type="InterPro" id="IPR023674">
    <property type="entry name" value="Ribosomal_uL1-like"/>
</dbReference>
<dbReference type="InterPro" id="IPR005878">
    <property type="entry name" value="Ribosom_uL1_bac-type"/>
</dbReference>
<keyword evidence="6 9" id="KW-0689">Ribosomal protein</keyword>
<dbReference type="FunFam" id="3.40.50.790:FF:000001">
    <property type="entry name" value="50S ribosomal protein L1"/>
    <property type="match status" value="1"/>
</dbReference>
<dbReference type="InterPro" id="IPR028364">
    <property type="entry name" value="Ribosomal_uL1/biogenesis"/>
</dbReference>
<keyword evidence="3 9" id="KW-0699">rRNA-binding</keyword>
<reference evidence="11 12" key="1">
    <citation type="journal article" date="2019" name="ISME J.">
        <title>Genome analyses of uncultured TG2/ZB3 bacteria in 'Margulisbacteria' specifically attached to ectosymbiotic spirochetes of protists in the termite gut.</title>
        <authorList>
            <person name="Utami Y.D."/>
            <person name="Kuwahara H."/>
            <person name="Igai K."/>
            <person name="Murakami T."/>
            <person name="Sugaya K."/>
            <person name="Morikawa T."/>
            <person name="Nagura Y."/>
            <person name="Yuki M."/>
            <person name="Deevong P."/>
            <person name="Inoue T."/>
            <person name="Kihara K."/>
            <person name="Lo N."/>
            <person name="Yamada A."/>
            <person name="Ohkuma M."/>
            <person name="Hongoh Y."/>
        </authorList>
    </citation>
    <scope>NUCLEOTIDE SEQUENCE [LARGE SCALE GENOMIC DNA]</scope>
    <source>
        <strain evidence="11">NkOx7-01</strain>
    </source>
</reference>
<dbReference type="Gene3D" id="3.40.50.790">
    <property type="match status" value="1"/>
</dbReference>
<dbReference type="AlphaFoldDB" id="A0A388TBX2"/>
<evidence type="ECO:0000256" key="10">
    <source>
        <dbReference type="RuleBase" id="RU000659"/>
    </source>
</evidence>
<dbReference type="NCBIfam" id="TIGR01169">
    <property type="entry name" value="rplA_bact"/>
    <property type="match status" value="1"/>
</dbReference>
<comment type="function">
    <text evidence="9">Binds directly to 23S rRNA. The L1 stalk is quite mobile in the ribosome, and is involved in E site tRNA release.</text>
</comment>
<dbReference type="InterPro" id="IPR023673">
    <property type="entry name" value="Ribosomal_uL1_CS"/>
</dbReference>
<dbReference type="PANTHER" id="PTHR36427:SF3">
    <property type="entry name" value="LARGE RIBOSOMAL SUBUNIT PROTEIN UL1M"/>
    <property type="match status" value="1"/>
</dbReference>
<evidence type="ECO:0000256" key="7">
    <source>
        <dbReference type="ARBA" id="ARBA00023274"/>
    </source>
</evidence>
<evidence type="ECO:0000256" key="6">
    <source>
        <dbReference type="ARBA" id="ARBA00022980"/>
    </source>
</evidence>
<comment type="similarity">
    <text evidence="1 9 10">Belongs to the universal ribosomal protein uL1 family.</text>
</comment>
<name>A0A388TBX2_TERA1</name>
<dbReference type="GO" id="GO:0003735">
    <property type="term" value="F:structural constituent of ribosome"/>
    <property type="evidence" value="ECO:0007669"/>
    <property type="project" value="InterPro"/>
</dbReference>
<dbReference type="PANTHER" id="PTHR36427">
    <property type="entry name" value="54S RIBOSOMAL PROTEIN L1, MITOCHONDRIAL"/>
    <property type="match status" value="1"/>
</dbReference>
<dbReference type="Proteomes" id="UP000269352">
    <property type="component" value="Unassembled WGS sequence"/>
</dbReference>
<proteinExistence type="inferred from homology"/>
<keyword evidence="7 9" id="KW-0687">Ribonucleoprotein</keyword>
<evidence type="ECO:0000313" key="11">
    <source>
        <dbReference type="EMBL" id="GBR74302.1"/>
    </source>
</evidence>
<keyword evidence="9" id="KW-0820">tRNA-binding</keyword>
<dbReference type="GO" id="GO:0006417">
    <property type="term" value="P:regulation of translation"/>
    <property type="evidence" value="ECO:0007669"/>
    <property type="project" value="UniProtKB-KW"/>
</dbReference>
<evidence type="ECO:0000256" key="8">
    <source>
        <dbReference type="ARBA" id="ARBA00035241"/>
    </source>
</evidence>
<protein>
    <recommendedName>
        <fullName evidence="8 9">Large ribosomal subunit protein uL1</fullName>
    </recommendedName>
</protein>
<dbReference type="PROSITE" id="PS01199">
    <property type="entry name" value="RIBOSOMAL_L1"/>
    <property type="match status" value="1"/>
</dbReference>
<dbReference type="PIRSF" id="PIRSF002155">
    <property type="entry name" value="Ribosomal_L1"/>
    <property type="match status" value="1"/>
</dbReference>
<evidence type="ECO:0000256" key="9">
    <source>
        <dbReference type="HAMAP-Rule" id="MF_01318"/>
    </source>
</evidence>
<dbReference type="SUPFAM" id="SSF56808">
    <property type="entry name" value="Ribosomal protein L1"/>
    <property type="match status" value="1"/>
</dbReference>
<dbReference type="CDD" id="cd00403">
    <property type="entry name" value="Ribosomal_L1"/>
    <property type="match status" value="1"/>
</dbReference>
<keyword evidence="12" id="KW-1185">Reference proteome</keyword>
<evidence type="ECO:0000256" key="5">
    <source>
        <dbReference type="ARBA" id="ARBA00022884"/>
    </source>
</evidence>
<comment type="caution">
    <text evidence="11">The sequence shown here is derived from an EMBL/GenBank/DDBJ whole genome shotgun (WGS) entry which is preliminary data.</text>
</comment>
<organism evidence="11 12">
    <name type="scientific">Termititenax aidoneus</name>
    <dbReference type="NCBI Taxonomy" id="2218524"/>
    <lineage>
        <taxon>Bacteria</taxon>
        <taxon>Bacillati</taxon>
        <taxon>Candidatus Margulisiibacteriota</taxon>
        <taxon>Candidatus Termititenacia</taxon>
        <taxon>Candidatus Termititenacales</taxon>
        <taxon>Candidatus Termititenacaceae</taxon>
        <taxon>Candidatus Termititenax</taxon>
    </lineage>
</organism>
<dbReference type="InterPro" id="IPR016095">
    <property type="entry name" value="Ribosomal_uL1_3-a/b-sand"/>
</dbReference>
<dbReference type="GO" id="GO:0019843">
    <property type="term" value="F:rRNA binding"/>
    <property type="evidence" value="ECO:0007669"/>
    <property type="project" value="UniProtKB-UniRule"/>
</dbReference>